<feature type="transmembrane region" description="Helical" evidence="1">
    <location>
        <begin position="6"/>
        <end position="25"/>
    </location>
</feature>
<feature type="transmembrane region" description="Helical" evidence="1">
    <location>
        <begin position="45"/>
        <end position="65"/>
    </location>
</feature>
<comment type="caution">
    <text evidence="2">The sequence shown here is derived from an EMBL/GenBank/DDBJ whole genome shotgun (WGS) entry which is preliminary data.</text>
</comment>
<name>A0ABV3GUV8_9ACTN</name>
<reference evidence="2 3" key="1">
    <citation type="submission" date="2024-06" db="EMBL/GenBank/DDBJ databases">
        <title>The Natural Products Discovery Center: Release of the First 8490 Sequenced Strains for Exploring Actinobacteria Biosynthetic Diversity.</title>
        <authorList>
            <person name="Kalkreuter E."/>
            <person name="Kautsar S.A."/>
            <person name="Yang D."/>
            <person name="Bader C.D."/>
            <person name="Teijaro C.N."/>
            <person name="Fluegel L."/>
            <person name="Davis C.M."/>
            <person name="Simpson J.R."/>
            <person name="Lauterbach L."/>
            <person name="Steele A.D."/>
            <person name="Gui C."/>
            <person name="Meng S."/>
            <person name="Li G."/>
            <person name="Viehrig K."/>
            <person name="Ye F."/>
            <person name="Su P."/>
            <person name="Kiefer A.F."/>
            <person name="Nichols A."/>
            <person name="Cepeda A.J."/>
            <person name="Yan W."/>
            <person name="Fan B."/>
            <person name="Jiang Y."/>
            <person name="Adhikari A."/>
            <person name="Zheng C.-J."/>
            <person name="Schuster L."/>
            <person name="Cowan T.M."/>
            <person name="Smanski M.J."/>
            <person name="Chevrette M.G."/>
            <person name="De Carvalho L.P.S."/>
            <person name="Shen B."/>
        </authorList>
    </citation>
    <scope>NUCLEOTIDE SEQUENCE [LARGE SCALE GENOMIC DNA]</scope>
    <source>
        <strain evidence="2 3">NPDC049574</strain>
    </source>
</reference>
<accession>A0ABV3GUV8</accession>
<dbReference type="Proteomes" id="UP001552427">
    <property type="component" value="Unassembled WGS sequence"/>
</dbReference>
<dbReference type="EMBL" id="JBFARM010000001">
    <property type="protein sequence ID" value="MEV4283970.1"/>
    <property type="molecule type" value="Genomic_DNA"/>
</dbReference>
<keyword evidence="1" id="KW-1133">Transmembrane helix</keyword>
<organism evidence="2 3">
    <name type="scientific">Nonomuraea bangladeshensis</name>
    <dbReference type="NCBI Taxonomy" id="404385"/>
    <lineage>
        <taxon>Bacteria</taxon>
        <taxon>Bacillati</taxon>
        <taxon>Actinomycetota</taxon>
        <taxon>Actinomycetes</taxon>
        <taxon>Streptosporangiales</taxon>
        <taxon>Streptosporangiaceae</taxon>
        <taxon>Nonomuraea</taxon>
    </lineage>
</organism>
<keyword evidence="3" id="KW-1185">Reference proteome</keyword>
<evidence type="ECO:0000256" key="1">
    <source>
        <dbReference type="SAM" id="Phobius"/>
    </source>
</evidence>
<keyword evidence="1" id="KW-0472">Membrane</keyword>
<dbReference type="RefSeq" id="WP_364443997.1">
    <property type="nucleotide sequence ID" value="NZ_JBFARM010000001.1"/>
</dbReference>
<evidence type="ECO:0000313" key="2">
    <source>
        <dbReference type="EMBL" id="MEV4283970.1"/>
    </source>
</evidence>
<sequence>MDLTMTVLRLVPACVLAALGIHTLATGRILVATQRQRTKLRPRPYGLGQLLTGLCLVLLPLSSLVVADRSLYYVVFFASIGCLVAGICFLVAAMIPQDRP</sequence>
<proteinExistence type="predicted"/>
<evidence type="ECO:0008006" key="4">
    <source>
        <dbReference type="Google" id="ProtNLM"/>
    </source>
</evidence>
<protein>
    <recommendedName>
        <fullName evidence="4">DUF3325 domain-containing protein</fullName>
    </recommendedName>
</protein>
<feature type="transmembrane region" description="Helical" evidence="1">
    <location>
        <begin position="71"/>
        <end position="95"/>
    </location>
</feature>
<gene>
    <name evidence="2" type="ORF">AB0K40_00545</name>
</gene>
<keyword evidence="1" id="KW-0812">Transmembrane</keyword>
<evidence type="ECO:0000313" key="3">
    <source>
        <dbReference type="Proteomes" id="UP001552427"/>
    </source>
</evidence>